<dbReference type="InterPro" id="IPR020186">
    <property type="entry name" value="Meiosis-expressed_gene_1"/>
</dbReference>
<evidence type="ECO:0000256" key="5">
    <source>
        <dbReference type="SAM" id="MobiDB-lite"/>
    </source>
</evidence>
<dbReference type="CDD" id="cd14016">
    <property type="entry name" value="STKc_CK1"/>
    <property type="match status" value="1"/>
</dbReference>
<dbReference type="PANTHER" id="PTHR11909">
    <property type="entry name" value="CASEIN KINASE-RELATED"/>
    <property type="match status" value="1"/>
</dbReference>
<dbReference type="PROSITE" id="PS50011">
    <property type="entry name" value="PROTEIN_KINASE_DOM"/>
    <property type="match status" value="1"/>
</dbReference>
<dbReference type="Pfam" id="PF15163">
    <property type="entry name" value="Meiosis_expr"/>
    <property type="match status" value="1"/>
</dbReference>
<sequence>MATSTLTQLEPKSLIRPTHWSKEVENAYRFQLAGYRDEMEYKKLRQVVEVDVWPDSGFVKKLQRRKDGFFYYFDKLRECPDKEIHKFRSEPFQPIVCGQLRDHYDRPCSGQGPFPKGKYRPRSVNVAEKRLDTGNASFALLPASFITKRSSEHVVESPQTSRLLNRRSLNSSRFDNRSEAKCSTPSTTPYSNSGWVRRHKSLNESLKLSDLLRDPTYREKLLLRKCSETVESIVTQTETQNNHEAHDVETEEEENNEQDMTGRIIADHYQIKQKLGAGSFGQVYLCEHIHSHEQWAMKVEQHNANNNPQLMIEHKIYTILQGAPGFPNIDYYGTEKTFDILVIELLGPSLEDLFNYCERTFTLKTALMLVDQMISRIEYVHTCHLVHRDIKPDNFLMGVKATGNTVYIIDFGLSKKYRDPRTFAHIPCKSNKSLTGTARYASINAHKGLEQSRRDDLEAISYVFMYFITGKLPWQGLQATAKKAKFERIAEMKMKFTPEQLCKNYPKECVLFLKYCRTLEYDHRPDYDYLRHLVRYLLYDKGEQYDYDYDWIVSYTQKQNILISNSSPGEGEMSVMFEQ</sequence>
<feature type="compositionally biased region" description="Low complexity" evidence="5">
    <location>
        <begin position="161"/>
        <end position="173"/>
    </location>
</feature>
<feature type="region of interest" description="Disordered" evidence="5">
    <location>
        <begin position="157"/>
        <end position="193"/>
    </location>
</feature>
<dbReference type="InterPro" id="IPR011009">
    <property type="entry name" value="Kinase-like_dom_sf"/>
</dbReference>
<dbReference type="InterPro" id="IPR008271">
    <property type="entry name" value="Ser/Thr_kinase_AS"/>
</dbReference>
<evidence type="ECO:0000256" key="4">
    <source>
        <dbReference type="PROSITE-ProRule" id="PRU10141"/>
    </source>
</evidence>
<dbReference type="GO" id="GO:0005524">
    <property type="term" value="F:ATP binding"/>
    <property type="evidence" value="ECO:0007669"/>
    <property type="project" value="UniProtKB-UniRule"/>
</dbReference>
<dbReference type="InterPro" id="IPR050235">
    <property type="entry name" value="CK1_Ser-Thr_kinase"/>
</dbReference>
<dbReference type="PROSITE" id="PS00108">
    <property type="entry name" value="PROTEIN_KINASE_ST"/>
    <property type="match status" value="1"/>
</dbReference>
<comment type="caution">
    <text evidence="7">The sequence shown here is derived from an EMBL/GenBank/DDBJ whole genome shotgun (WGS) entry which is preliminary data.</text>
</comment>
<dbReference type="Gene3D" id="1.10.510.10">
    <property type="entry name" value="Transferase(Phosphotransferase) domain 1"/>
    <property type="match status" value="1"/>
</dbReference>
<evidence type="ECO:0000313" key="7">
    <source>
        <dbReference type="EMBL" id="CAF1631339.1"/>
    </source>
</evidence>
<dbReference type="Proteomes" id="UP000663828">
    <property type="component" value="Unassembled WGS sequence"/>
</dbReference>
<dbReference type="EMBL" id="CAJNOR010008300">
    <property type="protein sequence ID" value="CAF1631339.1"/>
    <property type="molecule type" value="Genomic_DNA"/>
</dbReference>
<keyword evidence="3 4" id="KW-0067">ATP-binding</keyword>
<reference evidence="7" key="1">
    <citation type="submission" date="2021-02" db="EMBL/GenBank/DDBJ databases">
        <authorList>
            <person name="Nowell W R."/>
        </authorList>
    </citation>
    <scope>NUCLEOTIDE SEQUENCE</scope>
</reference>
<dbReference type="InterPro" id="IPR000719">
    <property type="entry name" value="Prot_kinase_dom"/>
</dbReference>
<organism evidence="7 8">
    <name type="scientific">Adineta ricciae</name>
    <name type="common">Rotifer</name>
    <dbReference type="NCBI Taxonomy" id="249248"/>
    <lineage>
        <taxon>Eukaryota</taxon>
        <taxon>Metazoa</taxon>
        <taxon>Spiralia</taxon>
        <taxon>Gnathifera</taxon>
        <taxon>Rotifera</taxon>
        <taxon>Eurotatoria</taxon>
        <taxon>Bdelloidea</taxon>
        <taxon>Adinetida</taxon>
        <taxon>Adinetidae</taxon>
        <taxon>Adineta</taxon>
    </lineage>
</organism>
<evidence type="ECO:0000259" key="6">
    <source>
        <dbReference type="PROSITE" id="PS50011"/>
    </source>
</evidence>
<dbReference type="SMART" id="SM00220">
    <property type="entry name" value="S_TKc"/>
    <property type="match status" value="1"/>
</dbReference>
<proteinExistence type="predicted"/>
<dbReference type="FunFam" id="1.10.510.10:FF:000596">
    <property type="entry name" value="CK1 family protein kinase"/>
    <property type="match status" value="1"/>
</dbReference>
<dbReference type="EC" id="2.7.11.1" evidence="1"/>
<accession>A0A816D9K1</accession>
<dbReference type="Pfam" id="PF00069">
    <property type="entry name" value="Pkinase"/>
    <property type="match status" value="1"/>
</dbReference>
<keyword evidence="8" id="KW-1185">Reference proteome</keyword>
<keyword evidence="2 4" id="KW-0547">Nucleotide-binding</keyword>
<dbReference type="InterPro" id="IPR017441">
    <property type="entry name" value="Protein_kinase_ATP_BS"/>
</dbReference>
<dbReference type="GO" id="GO:0004674">
    <property type="term" value="F:protein serine/threonine kinase activity"/>
    <property type="evidence" value="ECO:0007669"/>
    <property type="project" value="UniProtKB-EC"/>
</dbReference>
<gene>
    <name evidence="7" type="ORF">XAT740_LOCUS51706</name>
</gene>
<feature type="binding site" evidence="4">
    <location>
        <position position="298"/>
    </location>
    <ligand>
        <name>ATP</name>
        <dbReference type="ChEBI" id="CHEBI:30616"/>
    </ligand>
</feature>
<protein>
    <recommendedName>
        <fullName evidence="1">non-specific serine/threonine protein kinase</fullName>
        <ecNumber evidence="1">2.7.11.1</ecNumber>
    </recommendedName>
</protein>
<dbReference type="SUPFAM" id="SSF56112">
    <property type="entry name" value="Protein kinase-like (PK-like)"/>
    <property type="match status" value="1"/>
</dbReference>
<evidence type="ECO:0000313" key="8">
    <source>
        <dbReference type="Proteomes" id="UP000663828"/>
    </source>
</evidence>
<dbReference type="PROSITE" id="PS00107">
    <property type="entry name" value="PROTEIN_KINASE_ATP"/>
    <property type="match status" value="1"/>
</dbReference>
<evidence type="ECO:0000256" key="1">
    <source>
        <dbReference type="ARBA" id="ARBA00012513"/>
    </source>
</evidence>
<name>A0A816D9K1_ADIRI</name>
<feature type="compositionally biased region" description="Polar residues" evidence="5">
    <location>
        <begin position="181"/>
        <end position="193"/>
    </location>
</feature>
<evidence type="ECO:0000256" key="3">
    <source>
        <dbReference type="ARBA" id="ARBA00022840"/>
    </source>
</evidence>
<evidence type="ECO:0000256" key="2">
    <source>
        <dbReference type="ARBA" id="ARBA00022741"/>
    </source>
</evidence>
<feature type="domain" description="Protein kinase" evidence="6">
    <location>
        <begin position="269"/>
        <end position="537"/>
    </location>
</feature>
<dbReference type="AlphaFoldDB" id="A0A816D9K1"/>
<dbReference type="GO" id="GO:0005634">
    <property type="term" value="C:nucleus"/>
    <property type="evidence" value="ECO:0007669"/>
    <property type="project" value="InterPro"/>
</dbReference>